<proteinExistence type="predicted"/>
<accession>H8LNS2</accession>
<dbReference type="EMBL" id="CP003375">
    <property type="protein sequence ID" value="AFD20044.1"/>
    <property type="molecule type" value="Genomic_DNA"/>
</dbReference>
<evidence type="ECO:0000256" key="1">
    <source>
        <dbReference type="SAM" id="Phobius"/>
    </source>
</evidence>
<name>H8LNS2_RICSL</name>
<organism evidence="2 3">
    <name type="scientific">Rickettsia slovaca str. D-CWPP</name>
    <dbReference type="NCBI Taxonomy" id="1105109"/>
    <lineage>
        <taxon>Bacteria</taxon>
        <taxon>Pseudomonadati</taxon>
        <taxon>Pseudomonadota</taxon>
        <taxon>Alphaproteobacteria</taxon>
        <taxon>Rickettsiales</taxon>
        <taxon>Rickettsiaceae</taxon>
        <taxon>Rickettsieae</taxon>
        <taxon>Rickettsia</taxon>
        <taxon>spotted fever group</taxon>
    </lineage>
</organism>
<feature type="transmembrane region" description="Helical" evidence="1">
    <location>
        <begin position="39"/>
        <end position="64"/>
    </location>
</feature>
<protein>
    <submittedName>
        <fullName evidence="2">Uncharacterized protein</fullName>
    </submittedName>
</protein>
<keyword evidence="1" id="KW-0812">Transmembrane</keyword>
<evidence type="ECO:0000313" key="3">
    <source>
        <dbReference type="Proteomes" id="UP000007592"/>
    </source>
</evidence>
<gene>
    <name evidence="2" type="ORF">MC3_05760</name>
</gene>
<dbReference type="HOGENOM" id="CLU_2668724_0_0_5"/>
<dbReference type="KEGG" id="rsw:MC3_05760"/>
<keyword evidence="1" id="KW-0472">Membrane</keyword>
<sequence length="75" mass="7935">MFLGPIPDFPISLCLSSNTLLVCGPTASLSLLNLLFPKLTIVSATILLALLDLIIILTPAIIILPYSCLLNLSAI</sequence>
<dbReference type="AlphaFoldDB" id="H8LNS2"/>
<reference evidence="2 3" key="1">
    <citation type="submission" date="2012-03" db="EMBL/GenBank/DDBJ databases">
        <authorList>
            <person name="Johnson S.L."/>
            <person name="Munk A.C."/>
            <person name="Han S."/>
            <person name="Bruce D.C."/>
            <person name="Dasch G.A."/>
        </authorList>
    </citation>
    <scope>NUCLEOTIDE SEQUENCE [LARGE SCALE GENOMIC DNA]</scope>
    <source>
        <strain evidence="3">D-CWPP (RSB)</strain>
    </source>
</reference>
<dbReference type="Proteomes" id="UP000007592">
    <property type="component" value="Chromosome"/>
</dbReference>
<evidence type="ECO:0000313" key="2">
    <source>
        <dbReference type="EMBL" id="AFD20044.1"/>
    </source>
</evidence>
<keyword evidence="1" id="KW-1133">Transmembrane helix</keyword>